<dbReference type="PANTHER" id="PTHR44998:SF1">
    <property type="entry name" value="UDP-N-ACETYLGLUCOSAMINE--PEPTIDE N-ACETYLGLUCOSAMINYLTRANSFERASE 110 KDA SUBUNIT"/>
    <property type="match status" value="1"/>
</dbReference>
<evidence type="ECO:0000259" key="5">
    <source>
        <dbReference type="Pfam" id="PF13844"/>
    </source>
</evidence>
<evidence type="ECO:0000313" key="7">
    <source>
        <dbReference type="Proteomes" id="UP001139104"/>
    </source>
</evidence>
<dbReference type="SUPFAM" id="SSF53756">
    <property type="entry name" value="UDP-Glycosyltransferase/glycogen phosphorylase"/>
    <property type="match status" value="1"/>
</dbReference>
<proteinExistence type="predicted"/>
<protein>
    <submittedName>
        <fullName evidence="6">UDP-N-acetylglucosamine-peptide N-acetylglucosaminyltransferase</fullName>
    </submittedName>
</protein>
<dbReference type="GO" id="GO:0016757">
    <property type="term" value="F:glycosyltransferase activity"/>
    <property type="evidence" value="ECO:0007669"/>
    <property type="project" value="UniProtKB-KW"/>
</dbReference>
<dbReference type="Proteomes" id="UP001139104">
    <property type="component" value="Unassembled WGS sequence"/>
</dbReference>
<feature type="domain" description="O-GlcNAc transferase C-terminal" evidence="5">
    <location>
        <begin position="72"/>
        <end position="233"/>
    </location>
</feature>
<dbReference type="Gene3D" id="3.40.50.2000">
    <property type="entry name" value="Glycogen Phosphorylase B"/>
    <property type="match status" value="1"/>
</dbReference>
<dbReference type="Gene3D" id="3.40.50.11380">
    <property type="match status" value="1"/>
</dbReference>
<name>A0ABS9Z722_9HYPH</name>
<dbReference type="InterPro" id="IPR029489">
    <property type="entry name" value="OGT/SEC/SPY_C"/>
</dbReference>
<dbReference type="PANTHER" id="PTHR44998">
    <property type="match status" value="1"/>
</dbReference>
<keyword evidence="2" id="KW-0808">Transferase</keyword>
<evidence type="ECO:0000256" key="1">
    <source>
        <dbReference type="ARBA" id="ARBA00004922"/>
    </source>
</evidence>
<accession>A0ABS9Z722</accession>
<dbReference type="EMBL" id="JAIVFP010000001">
    <property type="protein sequence ID" value="MCI4682997.1"/>
    <property type="molecule type" value="Genomic_DNA"/>
</dbReference>
<evidence type="ECO:0000256" key="4">
    <source>
        <dbReference type="ARBA" id="ARBA00022803"/>
    </source>
</evidence>
<organism evidence="6 7">
    <name type="scientific">Candidatus Rhodoblastus alkanivorans</name>
    <dbReference type="NCBI Taxonomy" id="2954117"/>
    <lineage>
        <taxon>Bacteria</taxon>
        <taxon>Pseudomonadati</taxon>
        <taxon>Pseudomonadota</taxon>
        <taxon>Alphaproteobacteria</taxon>
        <taxon>Hyphomicrobiales</taxon>
        <taxon>Rhodoblastaceae</taxon>
        <taxon>Rhodoblastus</taxon>
    </lineage>
</organism>
<keyword evidence="7" id="KW-1185">Reference proteome</keyword>
<gene>
    <name evidence="6" type="ORF">K2U94_09500</name>
</gene>
<dbReference type="RefSeq" id="WP_243066971.1">
    <property type="nucleotide sequence ID" value="NZ_JAIVFK010000012.1"/>
</dbReference>
<feature type="domain" description="O-GlcNAc transferase C-terminal" evidence="5">
    <location>
        <begin position="247"/>
        <end position="430"/>
    </location>
</feature>
<sequence length="451" mass="49857">MRAFIRSRNMCDWEDFDQRQDYVRARLAEPEGERLSPFLLLAEPGVTAAEQRISSEQWMRQRIAAARPERERLDFQFPDRRRSGGPIRLGYLSNDFHDHATALLLIEMLEAHDRAHFETHAFSYGADDGKSMRRRLVQAFDHFTDIGPLSDVQAATAIHDGRIDILIDLKGFTRESRTSILALRPAPVQVNFLGYPGTLGPGLCDYIVTDAFCTPAASAPDFDECFACLPHSYQPRGRRCGLGAAPSRSALGLPEQGFVFCCFNQAYKFTPAVFHLWRRLLSAVPDSVLWLLAAPSAEGNLRNMALAHGVAGSRLIFAPDVSQADHLARLQQADLALDTAPYGAHTTASDALWAGVPIVTLPGATFASRVAGSLLHAVGMPELIARDEDDFFALALSLAQEPATLAHSKAKLANNRLKEPLFDVEAYTRAIETLFATMWRRFQDGLPPVAI</sequence>
<keyword evidence="4" id="KW-0802">TPR repeat</keyword>
<evidence type="ECO:0000256" key="3">
    <source>
        <dbReference type="ARBA" id="ARBA00022737"/>
    </source>
</evidence>
<keyword evidence="3" id="KW-0677">Repeat</keyword>
<evidence type="ECO:0000256" key="2">
    <source>
        <dbReference type="ARBA" id="ARBA00022679"/>
    </source>
</evidence>
<evidence type="ECO:0000313" key="6">
    <source>
        <dbReference type="EMBL" id="MCI4682997.1"/>
    </source>
</evidence>
<comment type="pathway">
    <text evidence="1">Protein modification; protein glycosylation.</text>
</comment>
<dbReference type="Pfam" id="PF13844">
    <property type="entry name" value="Glyco_transf_41"/>
    <property type="match status" value="2"/>
</dbReference>
<reference evidence="6" key="1">
    <citation type="journal article" date="2022" name="ISME J.">
        <title>Identification of active gaseous-alkane degraders at natural gas seeps.</title>
        <authorList>
            <person name="Farhan Ul Haque M."/>
            <person name="Hernandez M."/>
            <person name="Crombie A.T."/>
            <person name="Murrell J.C."/>
        </authorList>
    </citation>
    <scope>NUCLEOTIDE SEQUENCE</scope>
    <source>
        <strain evidence="6">PC2</strain>
    </source>
</reference>
<comment type="caution">
    <text evidence="6">The sequence shown here is derived from an EMBL/GenBank/DDBJ whole genome shotgun (WGS) entry which is preliminary data.</text>
</comment>
<keyword evidence="6" id="KW-0328">Glycosyltransferase</keyword>